<evidence type="ECO:0000256" key="7">
    <source>
        <dbReference type="ARBA" id="ARBA00023012"/>
    </source>
</evidence>
<evidence type="ECO:0000313" key="10">
    <source>
        <dbReference type="EMBL" id="TYC07614.1"/>
    </source>
</evidence>
<evidence type="ECO:0000256" key="6">
    <source>
        <dbReference type="ARBA" id="ARBA00022777"/>
    </source>
</evidence>
<keyword evidence="7" id="KW-0902">Two-component regulatory system</keyword>
<dbReference type="GO" id="GO:0005886">
    <property type="term" value="C:plasma membrane"/>
    <property type="evidence" value="ECO:0007669"/>
    <property type="project" value="UniProtKB-SubCell"/>
</dbReference>
<dbReference type="InterPro" id="IPR003661">
    <property type="entry name" value="HisK_dim/P_dom"/>
</dbReference>
<accession>A0A5D0TP23</accession>
<name>A0A5D0TP23_9ACTN</name>
<dbReference type="OrthoDB" id="9808408at2"/>
<dbReference type="InterPro" id="IPR005467">
    <property type="entry name" value="His_kinase_dom"/>
</dbReference>
<dbReference type="SUPFAM" id="SSF55874">
    <property type="entry name" value="ATPase domain of HSP90 chaperone/DNA topoisomerase II/histidine kinase"/>
    <property type="match status" value="1"/>
</dbReference>
<dbReference type="PROSITE" id="PS50112">
    <property type="entry name" value="PAS"/>
    <property type="match status" value="1"/>
</dbReference>
<dbReference type="Gene3D" id="1.10.287.130">
    <property type="match status" value="1"/>
</dbReference>
<dbReference type="InterPro" id="IPR036890">
    <property type="entry name" value="HATPase_C_sf"/>
</dbReference>
<dbReference type="EMBL" id="VSFF01000021">
    <property type="protein sequence ID" value="TYC07614.1"/>
    <property type="molecule type" value="Genomic_DNA"/>
</dbReference>
<feature type="domain" description="PAS" evidence="9">
    <location>
        <begin position="5"/>
        <end position="75"/>
    </location>
</feature>
<dbReference type="Proteomes" id="UP000322634">
    <property type="component" value="Unassembled WGS sequence"/>
</dbReference>
<dbReference type="PRINTS" id="PR00344">
    <property type="entry name" value="BCTRLSENSOR"/>
</dbReference>
<comment type="subcellular location">
    <subcellularLocation>
        <location evidence="2">Cell membrane</location>
    </subcellularLocation>
</comment>
<dbReference type="CDD" id="cd00075">
    <property type="entry name" value="HATPase"/>
    <property type="match status" value="1"/>
</dbReference>
<dbReference type="InterPro" id="IPR004358">
    <property type="entry name" value="Sig_transdc_His_kin-like_C"/>
</dbReference>
<evidence type="ECO:0000256" key="2">
    <source>
        <dbReference type="ARBA" id="ARBA00004236"/>
    </source>
</evidence>
<dbReference type="Pfam" id="PF00512">
    <property type="entry name" value="HisKA"/>
    <property type="match status" value="1"/>
</dbReference>
<keyword evidence="11" id="KW-1185">Reference proteome</keyword>
<dbReference type="SMART" id="SM00387">
    <property type="entry name" value="HATPase_c"/>
    <property type="match status" value="1"/>
</dbReference>
<dbReference type="SMART" id="SM00388">
    <property type="entry name" value="HisKA"/>
    <property type="match status" value="1"/>
</dbReference>
<keyword evidence="5" id="KW-0808">Transferase</keyword>
<keyword evidence="4" id="KW-0597">Phosphoprotein</keyword>
<sequence length="426" mass="47052">MWKVVEVDFSAVFEASPVAVSILSPGWEYVAVNGAYERLTGWSRERLVGRNVFEVFPGGRSGRSAEQLRESLERVVTAAEVDTMPLQRYDTEEPEQAGTFHERYWSILNAPVLGPDRGVALVINRVEEVTGFIQRLREADTDTDTGANAGGDTLAEALVARTRAIEAELFVRARELQEVNRRLRDAREHERQAAVAARRALRRQQQAVADTSHDLRGPLAGLQTRLESALTDPDADSREILHAALHDAERIGDIVSDLLELARLEANTPLRTQRVDLAHLARTETARRAESHRLPDVSVTVDAEDGVEVDASPVRLARLLNNLLDNAERHARSRVHVTVARDGEHAVMDVTDDGPGIPASERENVFDRFYRGADTRRSDPGGTGLGLAIARQIALAHHGTLHIADQTPGTRFTLRLPLHRPDGSTP</sequence>
<dbReference type="RefSeq" id="WP_148356102.1">
    <property type="nucleotide sequence ID" value="NZ_JBHSBF010000041.1"/>
</dbReference>
<dbReference type="PANTHER" id="PTHR43711">
    <property type="entry name" value="TWO-COMPONENT HISTIDINE KINASE"/>
    <property type="match status" value="1"/>
</dbReference>
<evidence type="ECO:0000256" key="5">
    <source>
        <dbReference type="ARBA" id="ARBA00022679"/>
    </source>
</evidence>
<dbReference type="GO" id="GO:0000155">
    <property type="term" value="F:phosphorelay sensor kinase activity"/>
    <property type="evidence" value="ECO:0007669"/>
    <property type="project" value="InterPro"/>
</dbReference>
<dbReference type="Gene3D" id="3.30.450.20">
    <property type="entry name" value="PAS domain"/>
    <property type="match status" value="1"/>
</dbReference>
<evidence type="ECO:0000259" key="8">
    <source>
        <dbReference type="PROSITE" id="PS50109"/>
    </source>
</evidence>
<proteinExistence type="predicted"/>
<dbReference type="CDD" id="cd00130">
    <property type="entry name" value="PAS"/>
    <property type="match status" value="1"/>
</dbReference>
<evidence type="ECO:0000256" key="3">
    <source>
        <dbReference type="ARBA" id="ARBA00012438"/>
    </source>
</evidence>
<dbReference type="CDD" id="cd00082">
    <property type="entry name" value="HisKA"/>
    <property type="match status" value="1"/>
</dbReference>
<dbReference type="Pfam" id="PF02518">
    <property type="entry name" value="HATPase_c"/>
    <property type="match status" value="1"/>
</dbReference>
<dbReference type="EC" id="2.7.13.3" evidence="3"/>
<evidence type="ECO:0000259" key="9">
    <source>
        <dbReference type="PROSITE" id="PS50112"/>
    </source>
</evidence>
<dbReference type="InterPro" id="IPR035965">
    <property type="entry name" value="PAS-like_dom_sf"/>
</dbReference>
<feature type="domain" description="Histidine kinase" evidence="8">
    <location>
        <begin position="210"/>
        <end position="420"/>
    </location>
</feature>
<evidence type="ECO:0000256" key="4">
    <source>
        <dbReference type="ARBA" id="ARBA00022553"/>
    </source>
</evidence>
<reference evidence="10 11" key="1">
    <citation type="submission" date="2019-08" db="EMBL/GenBank/DDBJ databases">
        <title>Actinomadura sp. nov. CYP1-5 isolated from mountain soil.</title>
        <authorList>
            <person name="Songsumanus A."/>
            <person name="Kuncharoen N."/>
            <person name="Kudo T."/>
            <person name="Yuki M."/>
            <person name="Igarashi Y."/>
            <person name="Tanasupawat S."/>
        </authorList>
    </citation>
    <scope>NUCLEOTIDE SEQUENCE [LARGE SCALE GENOMIC DNA]</scope>
    <source>
        <strain evidence="10 11">GKU157</strain>
    </source>
</reference>
<dbReference type="SUPFAM" id="SSF47384">
    <property type="entry name" value="Homodimeric domain of signal transducing histidine kinase"/>
    <property type="match status" value="1"/>
</dbReference>
<dbReference type="AlphaFoldDB" id="A0A5D0TP23"/>
<dbReference type="InterPro" id="IPR036097">
    <property type="entry name" value="HisK_dim/P_sf"/>
</dbReference>
<dbReference type="InterPro" id="IPR000014">
    <property type="entry name" value="PAS"/>
</dbReference>
<dbReference type="NCBIfam" id="TIGR00229">
    <property type="entry name" value="sensory_box"/>
    <property type="match status" value="1"/>
</dbReference>
<gene>
    <name evidence="10" type="ORF">FXF65_42220</name>
</gene>
<comment type="caution">
    <text evidence="10">The sequence shown here is derived from an EMBL/GenBank/DDBJ whole genome shotgun (WGS) entry which is preliminary data.</text>
</comment>
<keyword evidence="6" id="KW-0418">Kinase</keyword>
<dbReference type="InterPro" id="IPR003594">
    <property type="entry name" value="HATPase_dom"/>
</dbReference>
<dbReference type="PANTHER" id="PTHR43711:SF32">
    <property type="entry name" value="SENSOR-TYPE HISTIDINE KINASE PRRB"/>
    <property type="match status" value="1"/>
</dbReference>
<dbReference type="Pfam" id="PF08448">
    <property type="entry name" value="PAS_4"/>
    <property type="match status" value="1"/>
</dbReference>
<dbReference type="PROSITE" id="PS50109">
    <property type="entry name" value="HIS_KIN"/>
    <property type="match status" value="1"/>
</dbReference>
<dbReference type="Gene3D" id="3.30.565.10">
    <property type="entry name" value="Histidine kinase-like ATPase, C-terminal domain"/>
    <property type="match status" value="1"/>
</dbReference>
<evidence type="ECO:0000313" key="11">
    <source>
        <dbReference type="Proteomes" id="UP000322634"/>
    </source>
</evidence>
<dbReference type="InterPro" id="IPR050736">
    <property type="entry name" value="Sensor_HK_Regulatory"/>
</dbReference>
<evidence type="ECO:0000256" key="1">
    <source>
        <dbReference type="ARBA" id="ARBA00000085"/>
    </source>
</evidence>
<dbReference type="SUPFAM" id="SSF55785">
    <property type="entry name" value="PYP-like sensor domain (PAS domain)"/>
    <property type="match status" value="1"/>
</dbReference>
<protein>
    <recommendedName>
        <fullName evidence="3">histidine kinase</fullName>
        <ecNumber evidence="3">2.7.13.3</ecNumber>
    </recommendedName>
</protein>
<comment type="catalytic activity">
    <reaction evidence="1">
        <text>ATP + protein L-histidine = ADP + protein N-phospho-L-histidine.</text>
        <dbReference type="EC" id="2.7.13.3"/>
    </reaction>
</comment>
<dbReference type="SMART" id="SM00091">
    <property type="entry name" value="PAS"/>
    <property type="match status" value="1"/>
</dbReference>
<organism evidence="10 11">
    <name type="scientific">Actinomadura syzygii</name>
    <dbReference type="NCBI Taxonomy" id="1427538"/>
    <lineage>
        <taxon>Bacteria</taxon>
        <taxon>Bacillati</taxon>
        <taxon>Actinomycetota</taxon>
        <taxon>Actinomycetes</taxon>
        <taxon>Streptosporangiales</taxon>
        <taxon>Thermomonosporaceae</taxon>
        <taxon>Actinomadura</taxon>
    </lineage>
</organism>
<dbReference type="InterPro" id="IPR013656">
    <property type="entry name" value="PAS_4"/>
</dbReference>